<dbReference type="Pfam" id="PF14311">
    <property type="entry name" value="DUF4379"/>
    <property type="match status" value="5"/>
</dbReference>
<evidence type="ECO:0000313" key="3">
    <source>
        <dbReference type="Proteomes" id="UP000235119"/>
    </source>
</evidence>
<sequence length="640" mass="74331">MLIIMRTSFNMKKVNVIGKKFGKLIVLQELEPHINSDGSKTRIVKVKCKCGNTFSITLKNAKKAYKCAKCKNQERLINLIGKRFGKLIVIDNAEDYITPKGVHIRRLKCKCDCGNIKITSYNSLHGGYTKSCGCLSNTCGLLKDFPKLMEKYDYINNKDVNLKSLTARSSKQIYWKCPKCKGSYLAVIASQWDHDCPYCAHYKPYKGKTDLLTKFPKIVNLYWDYKRNKIRPDEISAFSNKTVFWQCSEGHPTWRAKVESLTKSGTRCPYCNKENQESFVEEAVYYYIKNAFKDAIHTDKHIGMELDIYIPSKKVGIEYDGEPWHVTKRKIKLDNRKNLLCQKNGILLIRIREPKLPPVKNCISFIRKDSVRLQSLTCTIKQVLRYLGKDDSKVNVEHDEQTIYSQLAQKKFQNSLLSNFPDVTKEWNFEKNGNLTPEKVSKASNRRVWWKCSAGHEWRERVSERTRPNKNGHSATGCPYCSSRRVLKGFNDLMTIRPDIAKEWDYIDNGSLKPSNVMSKSSKKVWWIGKCGHKWQSKIYDRTRSTKKDSKGRVKKATGCPYCSNHKVLAGFNDLATKRPDIVKFWNYEKNNNLKPSEVLPGSHKKVWWTDNIGNEWFREIRSECNYPKCFEIRKQKNPV</sequence>
<dbReference type="Gene3D" id="3.40.960.10">
    <property type="entry name" value="VSR Endonuclease"/>
    <property type="match status" value="1"/>
</dbReference>
<gene>
    <name evidence="2" type="ORF">CYJ79_01610</name>
</gene>
<proteinExistence type="predicted"/>
<dbReference type="AlphaFoldDB" id="A0A2N5L0S5"/>
<dbReference type="PANTHER" id="PTHR37317">
    <property type="entry name" value="BLR8090 PROTEIN"/>
    <property type="match status" value="1"/>
</dbReference>
<organism evidence="2 3">
    <name type="scientific">Lactobacillus crispatus</name>
    <dbReference type="NCBI Taxonomy" id="47770"/>
    <lineage>
        <taxon>Bacteria</taxon>
        <taxon>Bacillati</taxon>
        <taxon>Bacillota</taxon>
        <taxon>Bacilli</taxon>
        <taxon>Lactobacillales</taxon>
        <taxon>Lactobacillaceae</taxon>
        <taxon>Lactobacillus</taxon>
    </lineage>
</organism>
<accession>A0A2N5L0S5</accession>
<feature type="domain" description="Treble clef zinc finger" evidence="1">
    <location>
        <begin position="424"/>
        <end position="483"/>
    </location>
</feature>
<dbReference type="InterPro" id="IPR025487">
    <property type="entry name" value="DUF4379"/>
</dbReference>
<evidence type="ECO:0000259" key="1">
    <source>
        <dbReference type="Pfam" id="PF14311"/>
    </source>
</evidence>
<dbReference type="EMBL" id="PKIW01000004">
    <property type="protein sequence ID" value="PLT12064.1"/>
    <property type="molecule type" value="Genomic_DNA"/>
</dbReference>
<feature type="domain" description="Treble clef zinc finger" evidence="1">
    <location>
        <begin position="582"/>
        <end position="630"/>
    </location>
</feature>
<evidence type="ECO:0000313" key="2">
    <source>
        <dbReference type="EMBL" id="PLT12064.1"/>
    </source>
</evidence>
<feature type="domain" description="Treble clef zinc finger" evidence="1">
    <location>
        <begin position="148"/>
        <end position="200"/>
    </location>
</feature>
<name>A0A2N5L0S5_9LACO</name>
<protein>
    <recommendedName>
        <fullName evidence="1">Treble clef zinc finger domain-containing protein</fullName>
    </recommendedName>
</protein>
<reference evidence="2 3" key="1">
    <citation type="submission" date="2017-12" db="EMBL/GenBank/DDBJ databases">
        <title>Phylogenetic diversity of female urinary microbiome.</title>
        <authorList>
            <person name="Thomas-White K."/>
            <person name="Wolfe A.J."/>
        </authorList>
    </citation>
    <scope>NUCLEOTIDE SEQUENCE [LARGE SCALE GENOMIC DNA]</scope>
    <source>
        <strain evidence="2 3">UMB0085</strain>
    </source>
</reference>
<dbReference type="Proteomes" id="UP000235119">
    <property type="component" value="Unassembled WGS sequence"/>
</dbReference>
<feature type="domain" description="Treble clef zinc finger" evidence="1">
    <location>
        <begin position="223"/>
        <end position="273"/>
    </location>
</feature>
<comment type="caution">
    <text evidence="2">The sequence shown here is derived from an EMBL/GenBank/DDBJ whole genome shotgun (WGS) entry which is preliminary data.</text>
</comment>
<dbReference type="PANTHER" id="PTHR37317:SF1">
    <property type="entry name" value="ZINC-RIBBON DOMAIN-CONTAINING PROTEIN-RELATED"/>
    <property type="match status" value="1"/>
</dbReference>
<feature type="domain" description="Treble clef zinc finger" evidence="1">
    <location>
        <begin position="500"/>
        <end position="566"/>
    </location>
</feature>